<feature type="domain" description="Sulfatase N-terminal" evidence="9">
    <location>
        <begin position="238"/>
        <end position="524"/>
    </location>
</feature>
<dbReference type="InterPro" id="IPR040423">
    <property type="entry name" value="PEA_transferase"/>
</dbReference>
<keyword evidence="6 8" id="KW-1133">Transmembrane helix</keyword>
<dbReference type="InterPro" id="IPR017850">
    <property type="entry name" value="Alkaline_phosphatase_core_sf"/>
</dbReference>
<dbReference type="GO" id="GO:0005886">
    <property type="term" value="C:plasma membrane"/>
    <property type="evidence" value="ECO:0007669"/>
    <property type="project" value="UniProtKB-SubCell"/>
</dbReference>
<feature type="transmembrane region" description="Helical" evidence="8">
    <location>
        <begin position="54"/>
        <end position="76"/>
    </location>
</feature>
<feature type="domain" description="Phosphoethanolamine transferase N-terminal" evidence="10">
    <location>
        <begin position="63"/>
        <end position="213"/>
    </location>
</feature>
<dbReference type="OrthoDB" id="9786870at2"/>
<evidence type="ECO:0000256" key="1">
    <source>
        <dbReference type="ARBA" id="ARBA00004429"/>
    </source>
</evidence>
<accession>K2K649</accession>
<dbReference type="Gene3D" id="3.40.720.10">
    <property type="entry name" value="Alkaline Phosphatase, subunit A"/>
    <property type="match status" value="1"/>
</dbReference>
<dbReference type="CDD" id="cd16017">
    <property type="entry name" value="LptA"/>
    <property type="match status" value="1"/>
</dbReference>
<comment type="caution">
    <text evidence="11">The sequence shown here is derived from an EMBL/GenBank/DDBJ whole genome shotgun (WGS) entry which is preliminary data.</text>
</comment>
<evidence type="ECO:0000256" key="7">
    <source>
        <dbReference type="ARBA" id="ARBA00023136"/>
    </source>
</evidence>
<dbReference type="PATRIC" id="fig|740709.3.peg.1993"/>
<evidence type="ECO:0000313" key="11">
    <source>
        <dbReference type="EMBL" id="EKE82072.1"/>
    </source>
</evidence>
<reference evidence="11 12" key="1">
    <citation type="journal article" date="2012" name="J. Bacteriol.">
        <title>Genome Sequence of Idiomarina xiamenensis Type Strain 10-D-4.</title>
        <authorList>
            <person name="Lai Q."/>
            <person name="Wang L."/>
            <person name="Wang W."/>
            <person name="Shao Z."/>
        </authorList>
    </citation>
    <scope>NUCLEOTIDE SEQUENCE [LARGE SCALE GENOMIC DNA]</scope>
    <source>
        <strain evidence="11 12">10-D-4</strain>
    </source>
</reference>
<dbReference type="PANTHER" id="PTHR30443">
    <property type="entry name" value="INNER MEMBRANE PROTEIN"/>
    <property type="match status" value="1"/>
</dbReference>
<dbReference type="Pfam" id="PF00884">
    <property type="entry name" value="Sulfatase"/>
    <property type="match status" value="1"/>
</dbReference>
<dbReference type="PANTHER" id="PTHR30443:SF0">
    <property type="entry name" value="PHOSPHOETHANOLAMINE TRANSFERASE EPTA"/>
    <property type="match status" value="1"/>
</dbReference>
<keyword evidence="7 8" id="KW-0472">Membrane</keyword>
<feature type="transmembrane region" description="Helical" evidence="8">
    <location>
        <begin position="83"/>
        <end position="104"/>
    </location>
</feature>
<evidence type="ECO:0000259" key="9">
    <source>
        <dbReference type="Pfam" id="PF00884"/>
    </source>
</evidence>
<evidence type="ECO:0000256" key="6">
    <source>
        <dbReference type="ARBA" id="ARBA00022989"/>
    </source>
</evidence>
<dbReference type="InterPro" id="IPR000917">
    <property type="entry name" value="Sulfatase_N"/>
</dbReference>
<feature type="transmembrane region" description="Helical" evidence="8">
    <location>
        <begin position="124"/>
        <end position="145"/>
    </location>
</feature>
<sequence length="542" mass="61518">MKHLFFRLLSKIKTPQTYSQRLLFATLYLTLVSNAFFLMKVYSVVDVQGAKSVLFLLTVPLLLFAFSALLLSWLSLVIFIRPVIFVSVVLSSVLLYASVNYGVMFDKNMLQNIFETNSGEASSYFSLSLVVFVLLFGVLPGWWLIRDKHKEPLRRRVKQFVVINVGMAVVIVAIAASFYQNYAATGRNHRELTRYITPFSFYISAFKQLRDQYFYPPLPFKLLDRQPQLINPNNNRLTVLVVGETARAENFSLGGYGRVTNPYTSVLGVKYFSQVSACGTATAVSVPCMFSRLKHDDYNARVAQSQENVLDIIHRAGVEVLWLDNNSSCKGVCERVAQMTIDTDAKQALCDGEFCFDEVLLKPLSEQLSRADANQPQLIVLHLIGSHGPTYYRRYPQAQQQFMPDCPRSDIQNCSAQQLLNSYDNTLVYTDYVLSKIIELLQQSERQQVNLLYLSDHGESLGENGLYLHGFPYQLAPSQQTHVPLIYWSKQLTNSAYSECIDKQLARPLSHDNLYDTLLGMTGVKSRTYQPEQDFLGVCQQA</sequence>
<comment type="subcellular location">
    <subcellularLocation>
        <location evidence="1">Cell inner membrane</location>
        <topology evidence="1">Multi-pass membrane protein</topology>
    </subcellularLocation>
</comment>
<feature type="transmembrane region" description="Helical" evidence="8">
    <location>
        <begin position="157"/>
        <end position="179"/>
    </location>
</feature>
<dbReference type="AlphaFoldDB" id="K2K649"/>
<gene>
    <name evidence="11" type="ORF">A10D4_09854</name>
</gene>
<evidence type="ECO:0000256" key="8">
    <source>
        <dbReference type="SAM" id="Phobius"/>
    </source>
</evidence>
<keyword evidence="4" id="KW-0808">Transferase</keyword>
<feature type="transmembrane region" description="Helical" evidence="8">
    <location>
        <begin position="21"/>
        <end position="42"/>
    </location>
</feature>
<evidence type="ECO:0000256" key="4">
    <source>
        <dbReference type="ARBA" id="ARBA00022679"/>
    </source>
</evidence>
<evidence type="ECO:0000313" key="12">
    <source>
        <dbReference type="Proteomes" id="UP000014115"/>
    </source>
</evidence>
<keyword evidence="2" id="KW-1003">Cell membrane</keyword>
<dbReference type="RefSeq" id="WP_008489269.1">
    <property type="nucleotide sequence ID" value="NZ_AMRG01000012.1"/>
</dbReference>
<evidence type="ECO:0000256" key="5">
    <source>
        <dbReference type="ARBA" id="ARBA00022692"/>
    </source>
</evidence>
<evidence type="ECO:0000259" key="10">
    <source>
        <dbReference type="Pfam" id="PF08019"/>
    </source>
</evidence>
<evidence type="ECO:0000256" key="2">
    <source>
        <dbReference type="ARBA" id="ARBA00022475"/>
    </source>
</evidence>
<dbReference type="GO" id="GO:0009244">
    <property type="term" value="P:lipopolysaccharide core region biosynthetic process"/>
    <property type="evidence" value="ECO:0007669"/>
    <property type="project" value="TreeGrafter"/>
</dbReference>
<dbReference type="Proteomes" id="UP000014115">
    <property type="component" value="Unassembled WGS sequence"/>
</dbReference>
<name>K2K649_9GAMM</name>
<dbReference type="SUPFAM" id="SSF53649">
    <property type="entry name" value="Alkaline phosphatase-like"/>
    <property type="match status" value="1"/>
</dbReference>
<keyword evidence="5 8" id="KW-0812">Transmembrane</keyword>
<proteinExistence type="predicted"/>
<organism evidence="11 12">
    <name type="scientific">Idiomarina xiamenensis 10-D-4</name>
    <dbReference type="NCBI Taxonomy" id="740709"/>
    <lineage>
        <taxon>Bacteria</taxon>
        <taxon>Pseudomonadati</taxon>
        <taxon>Pseudomonadota</taxon>
        <taxon>Gammaproteobacteria</taxon>
        <taxon>Alteromonadales</taxon>
        <taxon>Idiomarinaceae</taxon>
        <taxon>Idiomarina</taxon>
    </lineage>
</organism>
<dbReference type="Pfam" id="PF08019">
    <property type="entry name" value="EptA_B_N"/>
    <property type="match status" value="1"/>
</dbReference>
<evidence type="ECO:0000256" key="3">
    <source>
        <dbReference type="ARBA" id="ARBA00022519"/>
    </source>
</evidence>
<keyword evidence="3" id="KW-0997">Cell inner membrane</keyword>
<protein>
    <submittedName>
        <fullName evidence="11">Sulfatase</fullName>
    </submittedName>
</protein>
<dbReference type="InterPro" id="IPR058130">
    <property type="entry name" value="PEA_transf_C"/>
</dbReference>
<dbReference type="GO" id="GO:0016776">
    <property type="term" value="F:phosphotransferase activity, phosphate group as acceptor"/>
    <property type="evidence" value="ECO:0007669"/>
    <property type="project" value="TreeGrafter"/>
</dbReference>
<dbReference type="STRING" id="740709.A10D4_09854"/>
<dbReference type="eggNOG" id="COG2194">
    <property type="taxonomic scope" value="Bacteria"/>
</dbReference>
<keyword evidence="12" id="KW-1185">Reference proteome</keyword>
<dbReference type="InterPro" id="IPR012549">
    <property type="entry name" value="EptA-like_N"/>
</dbReference>
<dbReference type="NCBIfam" id="NF028537">
    <property type="entry name" value="P_eth_NH2_trans"/>
    <property type="match status" value="1"/>
</dbReference>
<dbReference type="EMBL" id="AMRG01000012">
    <property type="protein sequence ID" value="EKE82072.1"/>
    <property type="molecule type" value="Genomic_DNA"/>
</dbReference>